<dbReference type="InterPro" id="IPR036116">
    <property type="entry name" value="FN3_sf"/>
</dbReference>
<dbReference type="GO" id="GO:0030414">
    <property type="term" value="F:peptidase inhibitor activity"/>
    <property type="evidence" value="ECO:0007669"/>
    <property type="project" value="InterPro"/>
</dbReference>
<name>A0A672SK05_SINGR</name>
<evidence type="ECO:0000313" key="5">
    <source>
        <dbReference type="Proteomes" id="UP000472262"/>
    </source>
</evidence>
<dbReference type="InterPro" id="IPR003961">
    <property type="entry name" value="FN3_dom"/>
</dbReference>
<dbReference type="PANTHER" id="PTHR14131">
    <property type="entry name" value="ANOSMIN"/>
    <property type="match status" value="1"/>
</dbReference>
<dbReference type="GO" id="GO:0005576">
    <property type="term" value="C:extracellular region"/>
    <property type="evidence" value="ECO:0007669"/>
    <property type="project" value="InterPro"/>
</dbReference>
<dbReference type="Pfam" id="PF17869">
    <property type="entry name" value="Cys_box"/>
    <property type="match status" value="1"/>
</dbReference>
<accession>A0A672SK05</accession>
<keyword evidence="5" id="KW-1185">Reference proteome</keyword>
<feature type="compositionally biased region" description="Basic and acidic residues" evidence="1">
    <location>
        <begin position="650"/>
        <end position="670"/>
    </location>
</feature>
<dbReference type="GO" id="GO:0009986">
    <property type="term" value="C:cell surface"/>
    <property type="evidence" value="ECO:0007669"/>
    <property type="project" value="TreeGrafter"/>
</dbReference>
<evidence type="ECO:0000256" key="1">
    <source>
        <dbReference type="SAM" id="MobiDB-lite"/>
    </source>
</evidence>
<dbReference type="CDD" id="cd00063">
    <property type="entry name" value="FN3"/>
    <property type="match status" value="2"/>
</dbReference>
<dbReference type="InterPro" id="IPR042447">
    <property type="entry name" value="Anosmin-1"/>
</dbReference>
<dbReference type="InParanoid" id="A0A672SK05"/>
<sequence>MMRDALTGLCIGIILLLNSGFVVMRRQDSSSGLGSIFRTRCAARCLSLHSTRIALSPRHFQSHLKLLLNSQTSAVCSQCLEPCKDSWELKDGPCRDLCEHAFPKRHGECVTSCEFLRSVMVVKQGDCPAPERASGFAAACVEGCEEDGECSAQKKCCPNGCGHTCQSPKNLYRGAPLKPRKELVFEELESGVLEVCWSSKFNVSAEPVLNVLQRRWNYGIHPNEDGATEWQVVARTSEERVWLTDIRPGRWYQFRVAAVNVHGTRGYTTPSRHFRSSKDPAPPSAPSELHVSDMTFGADRSVSVRLSWSMSADLDIPVNYYKLSWSCSDHTIPSKLKRRQITNGDSTYAELDDLRENRSYTVELHAVSYWGQVPLKSSKAILQFTTSQRQSGTKLFNYLESTVSPVFIKPQSDLLDVGTPFYQDGQLQVRVYWKKKDPTVNRYRVQWSPEFCSHNGSRTQEKLITQENFASLPGLQFSCKYKVIIQPVGSKGRAQAESTTFYTPSCATIQSKSPKPIPCSTVSAVVPPKVLVKAENLTAAFSVYMGNVTGLFSWVVAMPQPPQQVTGYQVTWAEVITESRRNNLPNSLISQSQILPPERNILVVSGLQLASLYRLEVQVITTGGQGPATSRTFQTPAHSKPVLIHKHNKEHRDKSKQALISHKEIQTKKE</sequence>
<dbReference type="GO" id="GO:0030182">
    <property type="term" value="P:neuron differentiation"/>
    <property type="evidence" value="ECO:0007669"/>
    <property type="project" value="TreeGrafter"/>
</dbReference>
<dbReference type="AlphaFoldDB" id="A0A672SK05"/>
<dbReference type="PRINTS" id="PR00003">
    <property type="entry name" value="4DISULPHCORE"/>
</dbReference>
<dbReference type="FunFam" id="4.10.75.10:FF:000001">
    <property type="entry name" value="Anosmin 1"/>
    <property type="match status" value="1"/>
</dbReference>
<protein>
    <submittedName>
        <fullName evidence="4">Anosmin-1-like</fullName>
    </submittedName>
</protein>
<dbReference type="Gene3D" id="4.10.75.10">
    <property type="entry name" value="Elafin-like"/>
    <property type="match status" value="1"/>
</dbReference>
<evidence type="ECO:0000259" key="3">
    <source>
        <dbReference type="PROSITE" id="PS51390"/>
    </source>
</evidence>
<dbReference type="InterPro" id="IPR036645">
    <property type="entry name" value="Elafin-like_sf"/>
</dbReference>
<dbReference type="Pfam" id="PF00095">
    <property type="entry name" value="WAP"/>
    <property type="match status" value="1"/>
</dbReference>
<dbReference type="PROSITE" id="PS51390">
    <property type="entry name" value="WAP"/>
    <property type="match status" value="1"/>
</dbReference>
<dbReference type="PANTHER" id="PTHR14131:SF6">
    <property type="entry name" value="ANOSMIN-1-RELATED"/>
    <property type="match status" value="1"/>
</dbReference>
<gene>
    <name evidence="4" type="primary">LOC107568796</name>
</gene>
<feature type="region of interest" description="Disordered" evidence="1">
    <location>
        <begin position="647"/>
        <end position="670"/>
    </location>
</feature>
<dbReference type="OMA" id="QWRWGLH"/>
<organism evidence="4 5">
    <name type="scientific">Sinocyclocheilus grahami</name>
    <name type="common">Dianchi golden-line fish</name>
    <name type="synonym">Barbus grahami</name>
    <dbReference type="NCBI Taxonomy" id="75366"/>
    <lineage>
        <taxon>Eukaryota</taxon>
        <taxon>Metazoa</taxon>
        <taxon>Chordata</taxon>
        <taxon>Craniata</taxon>
        <taxon>Vertebrata</taxon>
        <taxon>Euteleostomi</taxon>
        <taxon>Actinopterygii</taxon>
        <taxon>Neopterygii</taxon>
        <taxon>Teleostei</taxon>
        <taxon>Ostariophysi</taxon>
        <taxon>Cypriniformes</taxon>
        <taxon>Cyprinidae</taxon>
        <taxon>Cyprininae</taxon>
        <taxon>Sinocyclocheilus</taxon>
    </lineage>
</organism>
<dbReference type="Gene3D" id="2.60.40.10">
    <property type="entry name" value="Immunoglobulins"/>
    <property type="match status" value="4"/>
</dbReference>
<dbReference type="InterPro" id="IPR008197">
    <property type="entry name" value="WAP_dom"/>
</dbReference>
<evidence type="ECO:0000259" key="2">
    <source>
        <dbReference type="PROSITE" id="PS50853"/>
    </source>
</evidence>
<evidence type="ECO:0000313" key="4">
    <source>
        <dbReference type="Ensembl" id="ENSSGRP00000101902.1"/>
    </source>
</evidence>
<feature type="domain" description="Fibronectin type-III" evidence="2">
    <location>
        <begin position="175"/>
        <end position="280"/>
    </location>
</feature>
<dbReference type="InterPro" id="IPR040957">
    <property type="entry name" value="Anosmin-1_Cys_box"/>
</dbReference>
<dbReference type="Proteomes" id="UP000472262">
    <property type="component" value="Unassembled WGS sequence"/>
</dbReference>
<dbReference type="CDD" id="cd00199">
    <property type="entry name" value="WAP"/>
    <property type="match status" value="1"/>
</dbReference>
<dbReference type="InterPro" id="IPR013783">
    <property type="entry name" value="Ig-like_fold"/>
</dbReference>
<proteinExistence type="predicted"/>
<feature type="domain" description="WAP" evidence="3">
    <location>
        <begin position="120"/>
        <end position="169"/>
    </location>
</feature>
<reference evidence="4" key="1">
    <citation type="submission" date="2025-08" db="UniProtKB">
        <authorList>
            <consortium name="Ensembl"/>
        </authorList>
    </citation>
    <scope>IDENTIFICATION</scope>
</reference>
<dbReference type="SUPFAM" id="SSF49265">
    <property type="entry name" value="Fibronectin type III"/>
    <property type="match status" value="2"/>
</dbReference>
<dbReference type="Pfam" id="PF00041">
    <property type="entry name" value="fn3"/>
    <property type="match status" value="1"/>
</dbReference>
<dbReference type="SMART" id="SM00217">
    <property type="entry name" value="WAP"/>
    <property type="match status" value="1"/>
</dbReference>
<feature type="domain" description="Fibronectin type-III" evidence="2">
    <location>
        <begin position="533"/>
        <end position="642"/>
    </location>
</feature>
<dbReference type="SUPFAM" id="SSF57256">
    <property type="entry name" value="Elafin-like"/>
    <property type="match status" value="1"/>
</dbReference>
<dbReference type="SMART" id="SM00060">
    <property type="entry name" value="FN3"/>
    <property type="match status" value="3"/>
</dbReference>
<reference evidence="4" key="2">
    <citation type="submission" date="2025-09" db="UniProtKB">
        <authorList>
            <consortium name="Ensembl"/>
        </authorList>
    </citation>
    <scope>IDENTIFICATION</scope>
</reference>
<feature type="domain" description="Fibronectin type-III" evidence="2">
    <location>
        <begin position="285"/>
        <end position="389"/>
    </location>
</feature>
<dbReference type="Ensembl" id="ENSSGRT00000108368.1">
    <property type="protein sequence ID" value="ENSSGRP00000101902.1"/>
    <property type="gene ID" value="ENSSGRG00000050682.1"/>
</dbReference>
<dbReference type="PROSITE" id="PS50853">
    <property type="entry name" value="FN3"/>
    <property type="match status" value="3"/>
</dbReference>